<proteinExistence type="inferred from homology"/>
<evidence type="ECO:0000256" key="1">
    <source>
        <dbReference type="ARBA" id="ARBA00005306"/>
    </source>
</evidence>
<dbReference type="GO" id="GO:0070681">
    <property type="term" value="P:glutaminyl-tRNAGln biosynthesis via transamidation"/>
    <property type="evidence" value="ECO:0007669"/>
    <property type="project" value="UniProtKB-UniRule"/>
</dbReference>
<evidence type="ECO:0000256" key="2">
    <source>
        <dbReference type="ARBA" id="ARBA00022598"/>
    </source>
</evidence>
<keyword evidence="5 7" id="KW-0648">Protein biosynthesis</keyword>
<dbReference type="GO" id="GO:0030956">
    <property type="term" value="C:glutamyl-tRNA(Gln) amidotransferase complex"/>
    <property type="evidence" value="ECO:0007669"/>
    <property type="project" value="UniProtKB-UniRule"/>
</dbReference>
<dbReference type="PANTHER" id="PTHR11659:SF0">
    <property type="entry name" value="GLUTAMYL-TRNA(GLN) AMIDOTRANSFERASE SUBUNIT B, MITOCHONDRIAL"/>
    <property type="match status" value="1"/>
</dbReference>
<sequence>MLSLVSRKTTTFARSLRVKNYASVAANSGESRWPGWEVVIGVEVHAQIKVRRKLFSESLTPTLSDSSNTLHSAFDVAWPGTLPKLNKKCVDLATRTALACESEVQLRSTFDRKHYFYADLPAGYQITQRYAPLALGGRVLVEGPNGTTTVQLEQIQLEQDTAKSTLDARNEITAVDMNRAGVALMEIISKPDMRSSEEAGAYVRTLQSLLRAVGSSDANMEQGSFRCDVNVSVNKPGEPFGTRCEIKNLNSVRFLMTSINCEVFRQIKLLEKGMPVPQETRGFDEDRMTTYKLRSKEDALDYRYMPDGNIPPLILTKAYINDVKLSLPPLPHEMREKLSREYGLTQQDIDVLLSVDAGKDVPYDGLPGSTVLSIVNELLAQLALHNKSFSQNPLTEKQLGLLIDMVNDKRLTGTAAKEILRFIIRTGSGEDVLTIQTQLGFAVVAGVDEVTTWCETAIRDLPDVAKAVKGGNVKVIMKLVGRVMLLSGKRADAKVVRQRLEDILIGKDSK</sequence>
<dbReference type="PROSITE" id="PS01234">
    <property type="entry name" value="GATB"/>
    <property type="match status" value="1"/>
</dbReference>
<dbReference type="GO" id="GO:0005524">
    <property type="term" value="F:ATP binding"/>
    <property type="evidence" value="ECO:0007669"/>
    <property type="project" value="UniProtKB-KW"/>
</dbReference>
<dbReference type="GO" id="GO:0050567">
    <property type="term" value="F:glutaminyl-tRNA synthase (glutamine-hydrolyzing) activity"/>
    <property type="evidence" value="ECO:0007669"/>
    <property type="project" value="UniProtKB-UniRule"/>
</dbReference>
<dbReference type="Proteomes" id="UP000054279">
    <property type="component" value="Unassembled WGS sequence"/>
</dbReference>
<organism evidence="9 10">
    <name type="scientific">Sphaerobolus stellatus (strain SS14)</name>
    <dbReference type="NCBI Taxonomy" id="990650"/>
    <lineage>
        <taxon>Eukaryota</taxon>
        <taxon>Fungi</taxon>
        <taxon>Dikarya</taxon>
        <taxon>Basidiomycota</taxon>
        <taxon>Agaricomycotina</taxon>
        <taxon>Agaricomycetes</taxon>
        <taxon>Phallomycetidae</taxon>
        <taxon>Geastrales</taxon>
        <taxon>Sphaerobolaceae</taxon>
        <taxon>Sphaerobolus</taxon>
    </lineage>
</organism>
<comment type="subunit">
    <text evidence="7">Subunit of the heterotrimeric GatCAB amidotransferase (AdT) complex, composed of A, B and C subunits.</text>
</comment>
<comment type="similarity">
    <text evidence="1 7">Belongs to the GatB/GatE family. GatB subfamily.</text>
</comment>
<dbReference type="Pfam" id="PF02934">
    <property type="entry name" value="GatB_N"/>
    <property type="match status" value="1"/>
</dbReference>
<dbReference type="InterPro" id="IPR017958">
    <property type="entry name" value="Gln-tRNA_amidoTrfase_suB_CS"/>
</dbReference>
<evidence type="ECO:0000256" key="3">
    <source>
        <dbReference type="ARBA" id="ARBA00022741"/>
    </source>
</evidence>
<dbReference type="Pfam" id="PF02637">
    <property type="entry name" value="GatB_Yqey"/>
    <property type="match status" value="1"/>
</dbReference>
<evidence type="ECO:0000313" key="10">
    <source>
        <dbReference type="Proteomes" id="UP000054279"/>
    </source>
</evidence>
<dbReference type="InterPro" id="IPR006075">
    <property type="entry name" value="Asn/Gln-tRNA_Trfase_suB/E_cat"/>
</dbReference>
<dbReference type="InterPro" id="IPR014746">
    <property type="entry name" value="Gln_synth/guanido_kin_cat_dom"/>
</dbReference>
<keyword evidence="10" id="KW-1185">Reference proteome</keyword>
<dbReference type="AlphaFoldDB" id="A0A0C9URP3"/>
<reference evidence="9 10" key="1">
    <citation type="submission" date="2014-06" db="EMBL/GenBank/DDBJ databases">
        <title>Evolutionary Origins and Diversification of the Mycorrhizal Mutualists.</title>
        <authorList>
            <consortium name="DOE Joint Genome Institute"/>
            <consortium name="Mycorrhizal Genomics Consortium"/>
            <person name="Kohler A."/>
            <person name="Kuo A."/>
            <person name="Nagy L.G."/>
            <person name="Floudas D."/>
            <person name="Copeland A."/>
            <person name="Barry K.W."/>
            <person name="Cichocki N."/>
            <person name="Veneault-Fourrey C."/>
            <person name="LaButti K."/>
            <person name="Lindquist E.A."/>
            <person name="Lipzen A."/>
            <person name="Lundell T."/>
            <person name="Morin E."/>
            <person name="Murat C."/>
            <person name="Riley R."/>
            <person name="Ohm R."/>
            <person name="Sun H."/>
            <person name="Tunlid A."/>
            <person name="Henrissat B."/>
            <person name="Grigoriev I.V."/>
            <person name="Hibbett D.S."/>
            <person name="Martin F."/>
        </authorList>
    </citation>
    <scope>NUCLEOTIDE SEQUENCE [LARGE SCALE GENOMIC DNA]</scope>
    <source>
        <strain evidence="9 10">SS14</strain>
    </source>
</reference>
<dbReference type="HAMAP" id="MF_00121">
    <property type="entry name" value="GatB"/>
    <property type="match status" value="1"/>
</dbReference>
<evidence type="ECO:0000256" key="4">
    <source>
        <dbReference type="ARBA" id="ARBA00022840"/>
    </source>
</evidence>
<evidence type="ECO:0000256" key="7">
    <source>
        <dbReference type="HAMAP-Rule" id="MF_03147"/>
    </source>
</evidence>
<dbReference type="SUPFAM" id="SSF55931">
    <property type="entry name" value="Glutamine synthetase/guanido kinase"/>
    <property type="match status" value="1"/>
</dbReference>
<dbReference type="SUPFAM" id="SSF89095">
    <property type="entry name" value="GatB/YqeY motif"/>
    <property type="match status" value="1"/>
</dbReference>
<evidence type="ECO:0000313" key="9">
    <source>
        <dbReference type="EMBL" id="KIJ37474.1"/>
    </source>
</evidence>
<gene>
    <name evidence="9" type="ORF">M422DRAFT_177988</name>
</gene>
<comment type="subcellular location">
    <subcellularLocation>
        <location evidence="7">Mitochondrion</location>
    </subcellularLocation>
</comment>
<dbReference type="InterPro" id="IPR023168">
    <property type="entry name" value="GatB_Yqey_C_2"/>
</dbReference>
<dbReference type="Gene3D" id="1.10.10.410">
    <property type="match status" value="1"/>
</dbReference>
<dbReference type="SMART" id="SM00845">
    <property type="entry name" value="GatB_Yqey"/>
    <property type="match status" value="1"/>
</dbReference>
<dbReference type="OrthoDB" id="1722066at2759"/>
<evidence type="ECO:0000256" key="5">
    <source>
        <dbReference type="ARBA" id="ARBA00022917"/>
    </source>
</evidence>
<comment type="catalytic activity">
    <reaction evidence="6 7">
        <text>L-glutamyl-tRNA(Gln) + L-glutamine + ATP + H2O = L-glutaminyl-tRNA(Gln) + L-glutamate + ADP + phosphate + H(+)</text>
        <dbReference type="Rhea" id="RHEA:17521"/>
        <dbReference type="Rhea" id="RHEA-COMP:9681"/>
        <dbReference type="Rhea" id="RHEA-COMP:9684"/>
        <dbReference type="ChEBI" id="CHEBI:15377"/>
        <dbReference type="ChEBI" id="CHEBI:15378"/>
        <dbReference type="ChEBI" id="CHEBI:29985"/>
        <dbReference type="ChEBI" id="CHEBI:30616"/>
        <dbReference type="ChEBI" id="CHEBI:43474"/>
        <dbReference type="ChEBI" id="CHEBI:58359"/>
        <dbReference type="ChEBI" id="CHEBI:78520"/>
        <dbReference type="ChEBI" id="CHEBI:78521"/>
        <dbReference type="ChEBI" id="CHEBI:456216"/>
    </reaction>
</comment>
<keyword evidence="7" id="KW-0496">Mitochondrion</keyword>
<dbReference type="NCBIfam" id="NF004014">
    <property type="entry name" value="PRK05477.1-4"/>
    <property type="match status" value="1"/>
</dbReference>
<dbReference type="InterPro" id="IPR004413">
    <property type="entry name" value="GatB"/>
</dbReference>
<comment type="function">
    <text evidence="7">Allows the formation of correctly charged Gln-tRNA(Gln) through the transamidation of misacylated Glu-tRNA(Gln) in the mitochondria. The reaction takes place in the presence of glutamine and ATP through an activated gamma-phospho-Glu-tRNA(Gln).</text>
</comment>
<dbReference type="NCBIfam" id="NF004012">
    <property type="entry name" value="PRK05477.1-2"/>
    <property type="match status" value="1"/>
</dbReference>
<keyword evidence="3 7" id="KW-0547">Nucleotide-binding</keyword>
<protein>
    <recommendedName>
        <fullName evidence="7">Glutamyl-tRNA(Gln) amidotransferase subunit B, mitochondrial</fullName>
        <shortName evidence="7">Glu-AdT subunit B</shortName>
        <ecNumber evidence="7">6.3.5.-</ecNumber>
    </recommendedName>
</protein>
<accession>A0A0C9URP3</accession>
<keyword evidence="2 7" id="KW-0436">Ligase</keyword>
<dbReference type="GO" id="GO:0032543">
    <property type="term" value="P:mitochondrial translation"/>
    <property type="evidence" value="ECO:0007669"/>
    <property type="project" value="UniProtKB-UniRule"/>
</dbReference>
<dbReference type="HOGENOM" id="CLU_019240_4_0_1"/>
<dbReference type="NCBIfam" id="TIGR00133">
    <property type="entry name" value="gatB"/>
    <property type="match status" value="1"/>
</dbReference>
<dbReference type="InterPro" id="IPR018027">
    <property type="entry name" value="Asn/Gln_amidotransferase"/>
</dbReference>
<keyword evidence="4 7" id="KW-0067">ATP-binding</keyword>
<dbReference type="PANTHER" id="PTHR11659">
    <property type="entry name" value="GLUTAMYL-TRNA GLN AMIDOTRANSFERASE SUBUNIT B MITOCHONDRIAL AND PROKARYOTIC PET112-RELATED"/>
    <property type="match status" value="1"/>
</dbReference>
<evidence type="ECO:0000259" key="8">
    <source>
        <dbReference type="SMART" id="SM00845"/>
    </source>
</evidence>
<evidence type="ECO:0000256" key="6">
    <source>
        <dbReference type="ARBA" id="ARBA00047913"/>
    </source>
</evidence>
<dbReference type="InterPro" id="IPR017959">
    <property type="entry name" value="Asn/Gln-tRNA_amidoTrfase_suB/E"/>
</dbReference>
<dbReference type="EMBL" id="KN837169">
    <property type="protein sequence ID" value="KIJ37474.1"/>
    <property type="molecule type" value="Genomic_DNA"/>
</dbReference>
<name>A0A0C9URP3_SPHS4</name>
<feature type="domain" description="Asn/Gln amidotransferase" evidence="8">
    <location>
        <begin position="347"/>
        <end position="504"/>
    </location>
</feature>
<dbReference type="EC" id="6.3.5.-" evidence="7"/>
<dbReference type="InterPro" id="IPR003789">
    <property type="entry name" value="Asn/Gln_tRNA_amidoTrase-B-like"/>
</dbReference>
<dbReference type="GO" id="GO:0005739">
    <property type="term" value="C:mitochondrion"/>
    <property type="evidence" value="ECO:0007669"/>
    <property type="project" value="UniProtKB-SubCell"/>
</dbReference>